<accession>A0A4R6UNS6</accession>
<reference evidence="2 3" key="1">
    <citation type="submission" date="2019-03" db="EMBL/GenBank/DDBJ databases">
        <title>Genomic Encyclopedia of Type Strains, Phase IV (KMG-IV): sequencing the most valuable type-strain genomes for metagenomic binning, comparative biology and taxonomic classification.</title>
        <authorList>
            <person name="Goeker M."/>
        </authorList>
    </citation>
    <scope>NUCLEOTIDE SEQUENCE [LARGE SCALE GENOMIC DNA]</scope>
    <source>
        <strain evidence="2 3">DSM 103792</strain>
    </source>
</reference>
<keyword evidence="1" id="KW-0732">Signal</keyword>
<keyword evidence="3" id="KW-1185">Reference proteome</keyword>
<evidence type="ECO:0000256" key="1">
    <source>
        <dbReference type="SAM" id="SignalP"/>
    </source>
</evidence>
<dbReference type="EMBL" id="SNYM01000011">
    <property type="protein sequence ID" value="TDQ47143.1"/>
    <property type="molecule type" value="Genomic_DNA"/>
</dbReference>
<dbReference type="Proteomes" id="UP000295375">
    <property type="component" value="Unassembled WGS sequence"/>
</dbReference>
<protein>
    <submittedName>
        <fullName evidence="2">Uncharacterized protein</fullName>
    </submittedName>
</protein>
<evidence type="ECO:0000313" key="3">
    <source>
        <dbReference type="Proteomes" id="UP000295375"/>
    </source>
</evidence>
<dbReference type="RefSeq" id="WP_157591309.1">
    <property type="nucleotide sequence ID" value="NZ_CP037953.1"/>
</dbReference>
<dbReference type="AlphaFoldDB" id="A0A4R6UNS6"/>
<name>A0A4R6UNS6_9GAMM</name>
<sequence>MNALSKLSIGLLFSGGYLSPAMAQELLESAEKPAKPQPLPTTAKPVCCPSPAALPCC</sequence>
<organism evidence="2 3">
    <name type="scientific">Permianibacter aggregans</name>
    <dbReference type="NCBI Taxonomy" id="1510150"/>
    <lineage>
        <taxon>Bacteria</taxon>
        <taxon>Pseudomonadati</taxon>
        <taxon>Pseudomonadota</taxon>
        <taxon>Gammaproteobacteria</taxon>
        <taxon>Pseudomonadales</taxon>
        <taxon>Pseudomonadaceae</taxon>
        <taxon>Permianibacter</taxon>
    </lineage>
</organism>
<feature type="signal peptide" evidence="1">
    <location>
        <begin position="1"/>
        <end position="23"/>
    </location>
</feature>
<proteinExistence type="predicted"/>
<gene>
    <name evidence="2" type="ORF">EV696_11171</name>
</gene>
<evidence type="ECO:0000313" key="2">
    <source>
        <dbReference type="EMBL" id="TDQ47143.1"/>
    </source>
</evidence>
<comment type="caution">
    <text evidence="2">The sequence shown here is derived from an EMBL/GenBank/DDBJ whole genome shotgun (WGS) entry which is preliminary data.</text>
</comment>
<feature type="chain" id="PRO_5020816564" evidence="1">
    <location>
        <begin position="24"/>
        <end position="57"/>
    </location>
</feature>